<dbReference type="CDD" id="cd10017">
    <property type="entry name" value="B3_DNA"/>
    <property type="match status" value="1"/>
</dbReference>
<evidence type="ECO:0000313" key="7">
    <source>
        <dbReference type="EMBL" id="MCI75599.1"/>
    </source>
</evidence>
<keyword evidence="2" id="KW-0805">Transcription regulation</keyword>
<comment type="caution">
    <text evidence="7">The sequence shown here is derived from an EMBL/GenBank/DDBJ whole genome shotgun (WGS) entry which is preliminary data.</text>
</comment>
<dbReference type="GO" id="GO:0005634">
    <property type="term" value="C:nucleus"/>
    <property type="evidence" value="ECO:0007669"/>
    <property type="project" value="UniProtKB-SubCell"/>
</dbReference>
<evidence type="ECO:0000256" key="4">
    <source>
        <dbReference type="ARBA" id="ARBA00023163"/>
    </source>
</evidence>
<protein>
    <submittedName>
        <fullName evidence="7">B3 domain-containing protein</fullName>
    </submittedName>
</protein>
<proteinExistence type="predicted"/>
<reference evidence="7 8" key="1">
    <citation type="journal article" date="2018" name="Front. Plant Sci.">
        <title>Red Clover (Trifolium pratense) and Zigzag Clover (T. medium) - A Picture of Genomic Similarities and Differences.</title>
        <authorList>
            <person name="Dluhosova J."/>
            <person name="Istvanek J."/>
            <person name="Nedelnik J."/>
            <person name="Repkova J."/>
        </authorList>
    </citation>
    <scope>NUCLEOTIDE SEQUENCE [LARGE SCALE GENOMIC DNA]</scope>
    <source>
        <strain evidence="8">cv. 10/8</strain>
        <tissue evidence="7">Leaf</tissue>
    </source>
</reference>
<evidence type="ECO:0000259" key="6">
    <source>
        <dbReference type="PROSITE" id="PS50863"/>
    </source>
</evidence>
<organism evidence="7 8">
    <name type="scientific">Trifolium medium</name>
    <dbReference type="NCBI Taxonomy" id="97028"/>
    <lineage>
        <taxon>Eukaryota</taxon>
        <taxon>Viridiplantae</taxon>
        <taxon>Streptophyta</taxon>
        <taxon>Embryophyta</taxon>
        <taxon>Tracheophyta</taxon>
        <taxon>Spermatophyta</taxon>
        <taxon>Magnoliopsida</taxon>
        <taxon>eudicotyledons</taxon>
        <taxon>Gunneridae</taxon>
        <taxon>Pentapetalae</taxon>
        <taxon>rosids</taxon>
        <taxon>fabids</taxon>
        <taxon>Fabales</taxon>
        <taxon>Fabaceae</taxon>
        <taxon>Papilionoideae</taxon>
        <taxon>50 kb inversion clade</taxon>
        <taxon>NPAAA clade</taxon>
        <taxon>Hologalegina</taxon>
        <taxon>IRL clade</taxon>
        <taxon>Trifolieae</taxon>
        <taxon>Trifolium</taxon>
    </lineage>
</organism>
<evidence type="ECO:0000256" key="2">
    <source>
        <dbReference type="ARBA" id="ARBA00023015"/>
    </source>
</evidence>
<keyword evidence="8" id="KW-1185">Reference proteome</keyword>
<keyword evidence="5" id="KW-0539">Nucleus</keyword>
<dbReference type="GO" id="GO:0003677">
    <property type="term" value="F:DNA binding"/>
    <property type="evidence" value="ECO:0007669"/>
    <property type="project" value="UniProtKB-KW"/>
</dbReference>
<dbReference type="Gene3D" id="2.40.330.10">
    <property type="entry name" value="DNA-binding pseudobarrel domain"/>
    <property type="match status" value="1"/>
</dbReference>
<keyword evidence="3" id="KW-0238">DNA-binding</keyword>
<feature type="non-terminal residue" evidence="7">
    <location>
        <position position="36"/>
    </location>
</feature>
<dbReference type="Pfam" id="PF02362">
    <property type="entry name" value="B3"/>
    <property type="match status" value="1"/>
</dbReference>
<dbReference type="InterPro" id="IPR003340">
    <property type="entry name" value="B3_DNA-bd"/>
</dbReference>
<evidence type="ECO:0000256" key="5">
    <source>
        <dbReference type="ARBA" id="ARBA00023242"/>
    </source>
</evidence>
<evidence type="ECO:0000313" key="8">
    <source>
        <dbReference type="Proteomes" id="UP000265520"/>
    </source>
</evidence>
<dbReference type="Proteomes" id="UP000265520">
    <property type="component" value="Unassembled WGS sequence"/>
</dbReference>
<dbReference type="InterPro" id="IPR015300">
    <property type="entry name" value="DNA-bd_pseudobarrel_sf"/>
</dbReference>
<dbReference type="SUPFAM" id="SSF101936">
    <property type="entry name" value="DNA-binding pseudobarrel domain"/>
    <property type="match status" value="1"/>
</dbReference>
<name>A0A392UPM5_9FABA</name>
<dbReference type="AlphaFoldDB" id="A0A392UPM5"/>
<dbReference type="PROSITE" id="PS50863">
    <property type="entry name" value="B3"/>
    <property type="match status" value="1"/>
</dbReference>
<evidence type="ECO:0000256" key="1">
    <source>
        <dbReference type="ARBA" id="ARBA00004123"/>
    </source>
</evidence>
<dbReference type="EMBL" id="LXQA010886710">
    <property type="protein sequence ID" value="MCI75599.1"/>
    <property type="molecule type" value="Genomic_DNA"/>
</dbReference>
<keyword evidence="4" id="KW-0804">Transcription</keyword>
<evidence type="ECO:0000256" key="3">
    <source>
        <dbReference type="ARBA" id="ARBA00023125"/>
    </source>
</evidence>
<feature type="domain" description="TF-B3" evidence="6">
    <location>
        <begin position="1"/>
        <end position="36"/>
    </location>
</feature>
<comment type="subcellular location">
    <subcellularLocation>
        <location evidence="1">Nucleus</location>
    </subcellularLocation>
</comment>
<accession>A0A392UPM5</accession>
<sequence>MCGGWLDFVRGNGIKVGDVCIFELKGECELRVRIAE</sequence>